<accession>A0A9E8M272</accession>
<dbReference type="SMART" id="SM00382">
    <property type="entry name" value="AAA"/>
    <property type="match status" value="1"/>
</dbReference>
<dbReference type="InterPro" id="IPR011527">
    <property type="entry name" value="ABC1_TM_dom"/>
</dbReference>
<feature type="transmembrane region" description="Helical" evidence="9">
    <location>
        <begin position="264"/>
        <end position="282"/>
    </location>
</feature>
<keyword evidence="3" id="KW-1003">Cell membrane</keyword>
<evidence type="ECO:0000313" key="12">
    <source>
        <dbReference type="EMBL" id="WAA13881.1"/>
    </source>
</evidence>
<feature type="domain" description="ABC transmembrane type-1" evidence="11">
    <location>
        <begin position="6"/>
        <end position="284"/>
    </location>
</feature>
<gene>
    <name evidence="12" type="ORF">OE105_04180</name>
</gene>
<evidence type="ECO:0000256" key="5">
    <source>
        <dbReference type="ARBA" id="ARBA00022741"/>
    </source>
</evidence>
<dbReference type="PROSITE" id="PS50929">
    <property type="entry name" value="ABC_TM1F"/>
    <property type="match status" value="1"/>
</dbReference>
<dbReference type="PANTHER" id="PTHR24221:SF276">
    <property type="entry name" value="ABC TRANSPORTER, ATP-BINDING_PERMEASE PROTEIN"/>
    <property type="match status" value="1"/>
</dbReference>
<evidence type="ECO:0000256" key="8">
    <source>
        <dbReference type="ARBA" id="ARBA00023136"/>
    </source>
</evidence>
<keyword evidence="6 12" id="KW-0067">ATP-binding</keyword>
<dbReference type="SUPFAM" id="SSF52540">
    <property type="entry name" value="P-loop containing nucleoside triphosphate hydrolases"/>
    <property type="match status" value="1"/>
</dbReference>
<evidence type="ECO:0000256" key="4">
    <source>
        <dbReference type="ARBA" id="ARBA00022692"/>
    </source>
</evidence>
<keyword evidence="2" id="KW-0813">Transport</keyword>
<evidence type="ECO:0000256" key="3">
    <source>
        <dbReference type="ARBA" id="ARBA00022475"/>
    </source>
</evidence>
<dbReference type="GO" id="GO:0016887">
    <property type="term" value="F:ATP hydrolysis activity"/>
    <property type="evidence" value="ECO:0007669"/>
    <property type="project" value="InterPro"/>
</dbReference>
<dbReference type="InterPro" id="IPR017871">
    <property type="entry name" value="ABC_transporter-like_CS"/>
</dbReference>
<proteinExistence type="predicted"/>
<keyword evidence="13" id="KW-1185">Reference proteome</keyword>
<keyword evidence="8 9" id="KW-0472">Membrane</keyword>
<keyword evidence="7 9" id="KW-1133">Transmembrane helix</keyword>
<evidence type="ECO:0000259" key="10">
    <source>
        <dbReference type="PROSITE" id="PS50893"/>
    </source>
</evidence>
<dbReference type="AlphaFoldDB" id="A0A9E8M272"/>
<dbReference type="InterPro" id="IPR003593">
    <property type="entry name" value="AAA+_ATPase"/>
</dbReference>
<dbReference type="Gene3D" id="3.40.50.300">
    <property type="entry name" value="P-loop containing nucleotide triphosphate hydrolases"/>
    <property type="match status" value="1"/>
</dbReference>
<dbReference type="Proteomes" id="UP001164726">
    <property type="component" value="Chromosome"/>
</dbReference>
<dbReference type="InterPro" id="IPR027417">
    <property type="entry name" value="P-loop_NTPase"/>
</dbReference>
<dbReference type="Pfam" id="PF00005">
    <property type="entry name" value="ABC_tran"/>
    <property type="match status" value="1"/>
</dbReference>
<dbReference type="GO" id="GO:0140359">
    <property type="term" value="F:ABC-type transporter activity"/>
    <property type="evidence" value="ECO:0007669"/>
    <property type="project" value="InterPro"/>
</dbReference>
<dbReference type="InterPro" id="IPR036640">
    <property type="entry name" value="ABC1_TM_sf"/>
</dbReference>
<dbReference type="PROSITE" id="PS00211">
    <property type="entry name" value="ABC_TRANSPORTER_1"/>
    <property type="match status" value="1"/>
</dbReference>
<dbReference type="PROSITE" id="PS50893">
    <property type="entry name" value="ABC_TRANSPORTER_2"/>
    <property type="match status" value="1"/>
</dbReference>
<feature type="transmembrane region" description="Helical" evidence="9">
    <location>
        <begin position="38"/>
        <end position="66"/>
    </location>
</feature>
<evidence type="ECO:0000256" key="6">
    <source>
        <dbReference type="ARBA" id="ARBA00022840"/>
    </source>
</evidence>
<feature type="transmembrane region" description="Helical" evidence="9">
    <location>
        <begin position="119"/>
        <end position="137"/>
    </location>
</feature>
<dbReference type="GO" id="GO:0005524">
    <property type="term" value="F:ATP binding"/>
    <property type="evidence" value="ECO:0007669"/>
    <property type="project" value="UniProtKB-KW"/>
</dbReference>
<dbReference type="KEGG" id="fhl:OE105_04180"/>
<protein>
    <submittedName>
        <fullName evidence="12">ABC transporter ATP-binding protein/permease</fullName>
    </submittedName>
</protein>
<dbReference type="InterPro" id="IPR003439">
    <property type="entry name" value="ABC_transporter-like_ATP-bd"/>
</dbReference>
<dbReference type="FunFam" id="3.40.50.300:FF:000221">
    <property type="entry name" value="Multidrug ABC transporter ATP-binding protein"/>
    <property type="match status" value="1"/>
</dbReference>
<organism evidence="12 13">
    <name type="scientific">Fervidibacillus halotolerans</name>
    <dbReference type="NCBI Taxonomy" id="2980027"/>
    <lineage>
        <taxon>Bacteria</taxon>
        <taxon>Bacillati</taxon>
        <taxon>Bacillota</taxon>
        <taxon>Bacilli</taxon>
        <taxon>Bacillales</taxon>
        <taxon>Bacillaceae</taxon>
        <taxon>Fervidibacillus</taxon>
    </lineage>
</organism>
<evidence type="ECO:0000313" key="13">
    <source>
        <dbReference type="Proteomes" id="UP001164726"/>
    </source>
</evidence>
<name>A0A9E8M272_9BACI</name>
<feature type="transmembrane region" description="Helical" evidence="9">
    <location>
        <begin position="218"/>
        <end position="244"/>
    </location>
</feature>
<dbReference type="PANTHER" id="PTHR24221">
    <property type="entry name" value="ATP-BINDING CASSETTE SUB-FAMILY B"/>
    <property type="match status" value="1"/>
</dbReference>
<keyword evidence="5" id="KW-0547">Nucleotide-binding</keyword>
<evidence type="ECO:0000256" key="2">
    <source>
        <dbReference type="ARBA" id="ARBA00022448"/>
    </source>
</evidence>
<evidence type="ECO:0000259" key="11">
    <source>
        <dbReference type="PROSITE" id="PS50929"/>
    </source>
</evidence>
<reference evidence="12" key="1">
    <citation type="submission" date="2022-09" db="EMBL/GenBank/DDBJ databases">
        <title>Complete Genomes of Fervidibacillus albus and Fervidibacillus halotolerans isolated from tidal flat sediments.</title>
        <authorList>
            <person name="Kwon K.K."/>
            <person name="Yang S.-H."/>
            <person name="Park M.J."/>
            <person name="Oh H.-M."/>
        </authorList>
    </citation>
    <scope>NUCLEOTIDE SEQUENCE</scope>
    <source>
        <strain evidence="12">MEBiC13594</strain>
    </source>
</reference>
<evidence type="ECO:0000256" key="7">
    <source>
        <dbReference type="ARBA" id="ARBA00022989"/>
    </source>
</evidence>
<dbReference type="SUPFAM" id="SSF90123">
    <property type="entry name" value="ABC transporter transmembrane region"/>
    <property type="match status" value="1"/>
</dbReference>
<keyword evidence="4 9" id="KW-0812">Transmembrane</keyword>
<dbReference type="Pfam" id="PF00664">
    <property type="entry name" value="ABC_membrane"/>
    <property type="match status" value="1"/>
</dbReference>
<evidence type="ECO:0000256" key="9">
    <source>
        <dbReference type="SAM" id="Phobius"/>
    </source>
</evidence>
<dbReference type="Gene3D" id="1.20.1560.10">
    <property type="entry name" value="ABC transporter type 1, transmembrane domain"/>
    <property type="match status" value="1"/>
</dbReference>
<dbReference type="EMBL" id="CP106877">
    <property type="protein sequence ID" value="WAA13881.1"/>
    <property type="molecule type" value="Genomic_DNA"/>
</dbReference>
<dbReference type="InterPro" id="IPR039421">
    <property type="entry name" value="Type_1_exporter"/>
</dbReference>
<feature type="domain" description="ABC transporter" evidence="10">
    <location>
        <begin position="317"/>
        <end position="550"/>
    </location>
</feature>
<feature type="transmembrane region" description="Helical" evidence="9">
    <location>
        <begin position="143"/>
        <end position="160"/>
    </location>
</feature>
<comment type="subcellular location">
    <subcellularLocation>
        <location evidence="1">Cell membrane</location>
        <topology evidence="1">Multi-pass membrane protein</topology>
    </subcellularLocation>
</comment>
<dbReference type="GO" id="GO:0005886">
    <property type="term" value="C:plasma membrane"/>
    <property type="evidence" value="ECO:0007669"/>
    <property type="project" value="UniProtKB-SubCell"/>
</dbReference>
<sequence length="564" mass="63726">MIVAWLFMSIELAVELISPLMMAKVIDEGVLNHNIDRIVFWGGILLVASFLSFASGIANSFFAAYAAQHFGFDIRQATYRKIQRLPFQQLNEYPTSSFITRLTNDVTQVQSILFISLRIAFRAPLLIIFGTLMALFIHLKLGIIFSIAIPIIVLFLFWAMKKAVRFFKGMQKRLDHVNKVIRENLSGIRLIKAFQHRSFEKKRYDQVNMKLKDSTIQALAFVEMTGPILLFFMNVGIMIVLWMGKGEITIGNAQPGDLVAIVNYGTRITHALGMLSWIIMAFSRAKASSERIQEVLMMDEEIDGHFQNPFSIKNGSVQFRNVSFRYPNNQGYALSNISFTVLPGQLIAIFGATGSGKTTLFHLIPRLYEPVEGDIYIDGENIRHIPTASLRKQIGYVPQESHLFTGTVKENIAWGKEDATMEEIVQAAKDAQIHETIMQFPHQYDTVIGQKGVNLSGGQKQRLAIARALIRKPKILLLDDSTSALDLQTENRLLERISKLNCTTLLITNKISRAKNADCIFLLDGGKLIAKGIHEQLLNSIPLYREIVDSQKEREVILNEYSTH</sequence>
<dbReference type="CDD" id="cd18548">
    <property type="entry name" value="ABC_6TM_Tm287_like"/>
    <property type="match status" value="1"/>
</dbReference>
<evidence type="ECO:0000256" key="1">
    <source>
        <dbReference type="ARBA" id="ARBA00004651"/>
    </source>
</evidence>